<dbReference type="AlphaFoldDB" id="A0A0V1GK11"/>
<dbReference type="Proteomes" id="UP000055024">
    <property type="component" value="Unassembled WGS sequence"/>
</dbReference>
<accession>A0A0V1GK11</accession>
<comment type="caution">
    <text evidence="1">The sequence shown here is derived from an EMBL/GenBank/DDBJ whole genome shotgun (WGS) entry which is preliminary data.</text>
</comment>
<sequence length="51" mass="5799">MKVTFFKKNRGAGNLVPETFYILICTINTCDQVIELTFCDNSIGHFPNTNE</sequence>
<organism evidence="1 3">
    <name type="scientific">Trichinella zimbabwensis</name>
    <dbReference type="NCBI Taxonomy" id="268475"/>
    <lineage>
        <taxon>Eukaryota</taxon>
        <taxon>Metazoa</taxon>
        <taxon>Ecdysozoa</taxon>
        <taxon>Nematoda</taxon>
        <taxon>Enoplea</taxon>
        <taxon>Dorylaimia</taxon>
        <taxon>Trichinellida</taxon>
        <taxon>Trichinellidae</taxon>
        <taxon>Trichinella</taxon>
    </lineage>
</organism>
<gene>
    <name evidence="1" type="ORF">T11_12425</name>
    <name evidence="2" type="ORF">T11_13881</name>
</gene>
<evidence type="ECO:0000313" key="3">
    <source>
        <dbReference type="Proteomes" id="UP000055024"/>
    </source>
</evidence>
<proteinExistence type="predicted"/>
<protein>
    <submittedName>
        <fullName evidence="1">Uncharacterized protein</fullName>
    </submittedName>
</protein>
<name>A0A0V1GK11_9BILA</name>
<evidence type="ECO:0000313" key="2">
    <source>
        <dbReference type="EMBL" id="KRY99774.1"/>
    </source>
</evidence>
<evidence type="ECO:0000313" key="1">
    <source>
        <dbReference type="EMBL" id="KRY98508.1"/>
    </source>
</evidence>
<dbReference type="EMBL" id="JYDP01001332">
    <property type="protein sequence ID" value="KRY98508.1"/>
    <property type="molecule type" value="Genomic_DNA"/>
</dbReference>
<dbReference type="EMBL" id="JYDP01000699">
    <property type="protein sequence ID" value="KRY99774.1"/>
    <property type="molecule type" value="Genomic_DNA"/>
</dbReference>
<reference evidence="1 3" key="1">
    <citation type="submission" date="2015-01" db="EMBL/GenBank/DDBJ databases">
        <title>Evolution of Trichinella species and genotypes.</title>
        <authorList>
            <person name="Korhonen P.K."/>
            <person name="Edoardo P."/>
            <person name="Giuseppe L.R."/>
            <person name="Gasser R.B."/>
        </authorList>
    </citation>
    <scope>NUCLEOTIDE SEQUENCE [LARGE SCALE GENOMIC DNA]</scope>
    <source>
        <strain evidence="1">ISS1029</strain>
    </source>
</reference>
<keyword evidence="3" id="KW-1185">Reference proteome</keyword>